<gene>
    <name evidence="2" type="ORF">F5Z01DRAFT_139904</name>
</gene>
<dbReference type="Gene3D" id="3.60.21.10">
    <property type="match status" value="1"/>
</dbReference>
<evidence type="ECO:0000313" key="3">
    <source>
        <dbReference type="Proteomes" id="UP000887229"/>
    </source>
</evidence>
<name>A0A9P8CQ78_9HYPO</name>
<dbReference type="InterPro" id="IPR004843">
    <property type="entry name" value="Calcineurin-like_PHP"/>
</dbReference>
<dbReference type="Proteomes" id="UP000887229">
    <property type="component" value="Unassembled WGS sequence"/>
</dbReference>
<protein>
    <submittedName>
        <fullName evidence="2">Calcineurin-like phosphoesterase</fullName>
    </submittedName>
</protein>
<feature type="domain" description="Calcineurin-like phosphoesterase" evidence="1">
    <location>
        <begin position="34"/>
        <end position="256"/>
    </location>
</feature>
<sequence length="302" mass="34094">MTSSLAATASRLLQRLTSRVLPSDTSDPSRRFQFMSDLHLELCQQYTTFDFPVTAPYLILGGDIGRLIDHDGLLAFLQRQTARYERVFFILGNHEFHGMSYEEAVHKASQLENEPSLEGKATLLHQGRYDLDLPSKPNITILGCVLWSQIAAESADKIGMMVSDFKEIRGWSTTAHSAAHASDRSWLQSKLRRIREEDAGQAQPRDVIVVTHHAPLVKGTASPQHEGNVVSSAFATDLCVGEEWSSVKHWVFGHTHWTTELESRNGVRVVSNQRGYVFPRDKRPVDQRPVKHTFDPSRYILC</sequence>
<dbReference type="GeneID" id="70288561"/>
<dbReference type="AlphaFoldDB" id="A0A9P8CQ78"/>
<evidence type="ECO:0000313" key="2">
    <source>
        <dbReference type="EMBL" id="KAG9253471.1"/>
    </source>
</evidence>
<dbReference type="OrthoDB" id="550558at2759"/>
<dbReference type="PANTHER" id="PTHR37844">
    <property type="entry name" value="SER/THR PROTEIN PHOSPHATASE SUPERFAMILY (AFU_ORTHOLOGUE AFUA_1G14840)"/>
    <property type="match status" value="1"/>
</dbReference>
<dbReference type="InterPro" id="IPR029052">
    <property type="entry name" value="Metallo-depent_PP-like"/>
</dbReference>
<dbReference type="PANTHER" id="PTHR37844:SF2">
    <property type="entry name" value="SER_THR PROTEIN PHOSPHATASE SUPERFAMILY (AFU_ORTHOLOGUE AFUA_1G14840)"/>
    <property type="match status" value="1"/>
</dbReference>
<dbReference type="RefSeq" id="XP_046117395.1">
    <property type="nucleotide sequence ID" value="XM_046257658.1"/>
</dbReference>
<proteinExistence type="predicted"/>
<evidence type="ECO:0000259" key="1">
    <source>
        <dbReference type="Pfam" id="PF00149"/>
    </source>
</evidence>
<organism evidence="2 3">
    <name type="scientific">Emericellopsis atlantica</name>
    <dbReference type="NCBI Taxonomy" id="2614577"/>
    <lineage>
        <taxon>Eukaryota</taxon>
        <taxon>Fungi</taxon>
        <taxon>Dikarya</taxon>
        <taxon>Ascomycota</taxon>
        <taxon>Pezizomycotina</taxon>
        <taxon>Sordariomycetes</taxon>
        <taxon>Hypocreomycetidae</taxon>
        <taxon>Hypocreales</taxon>
        <taxon>Bionectriaceae</taxon>
        <taxon>Emericellopsis</taxon>
    </lineage>
</organism>
<reference evidence="2" key="1">
    <citation type="journal article" date="2021" name="IMA Fungus">
        <title>Genomic characterization of three marine fungi, including Emericellopsis atlantica sp. nov. with signatures of a generalist lifestyle and marine biomass degradation.</title>
        <authorList>
            <person name="Hagestad O.C."/>
            <person name="Hou L."/>
            <person name="Andersen J.H."/>
            <person name="Hansen E.H."/>
            <person name="Altermark B."/>
            <person name="Li C."/>
            <person name="Kuhnert E."/>
            <person name="Cox R.J."/>
            <person name="Crous P.W."/>
            <person name="Spatafora J.W."/>
            <person name="Lail K."/>
            <person name="Amirebrahimi M."/>
            <person name="Lipzen A."/>
            <person name="Pangilinan J."/>
            <person name="Andreopoulos W."/>
            <person name="Hayes R.D."/>
            <person name="Ng V."/>
            <person name="Grigoriev I.V."/>
            <person name="Jackson S.A."/>
            <person name="Sutton T.D.S."/>
            <person name="Dobson A.D.W."/>
            <person name="Rama T."/>
        </authorList>
    </citation>
    <scope>NUCLEOTIDE SEQUENCE</scope>
    <source>
        <strain evidence="2">TS7</strain>
    </source>
</reference>
<comment type="caution">
    <text evidence="2">The sequence shown here is derived from an EMBL/GenBank/DDBJ whole genome shotgun (WGS) entry which is preliminary data.</text>
</comment>
<keyword evidence="3" id="KW-1185">Reference proteome</keyword>
<dbReference type="Pfam" id="PF00149">
    <property type="entry name" value="Metallophos"/>
    <property type="match status" value="1"/>
</dbReference>
<dbReference type="SUPFAM" id="SSF56300">
    <property type="entry name" value="Metallo-dependent phosphatases"/>
    <property type="match status" value="1"/>
</dbReference>
<dbReference type="GO" id="GO:0016787">
    <property type="term" value="F:hydrolase activity"/>
    <property type="evidence" value="ECO:0007669"/>
    <property type="project" value="InterPro"/>
</dbReference>
<accession>A0A9P8CQ78</accession>
<dbReference type="EMBL" id="MU251257">
    <property type="protein sequence ID" value="KAG9253471.1"/>
    <property type="molecule type" value="Genomic_DNA"/>
</dbReference>